<evidence type="ECO:0000256" key="2">
    <source>
        <dbReference type="PROSITE-ProRule" id="PRU00335"/>
    </source>
</evidence>
<evidence type="ECO:0000313" key="5">
    <source>
        <dbReference type="Proteomes" id="UP001562065"/>
    </source>
</evidence>
<dbReference type="RefSeq" id="WP_369455112.1">
    <property type="nucleotide sequence ID" value="NZ_JBGCUO010000001.1"/>
</dbReference>
<accession>A0ABV4AH77</accession>
<keyword evidence="5" id="KW-1185">Reference proteome</keyword>
<evidence type="ECO:0000313" key="4">
    <source>
        <dbReference type="EMBL" id="MEY1661863.1"/>
    </source>
</evidence>
<dbReference type="InterPro" id="IPR009057">
    <property type="entry name" value="Homeodomain-like_sf"/>
</dbReference>
<comment type="caution">
    <text evidence="4">The sequence shown here is derived from an EMBL/GenBank/DDBJ whole genome shotgun (WGS) entry which is preliminary data.</text>
</comment>
<feature type="DNA-binding region" description="H-T-H motif" evidence="2">
    <location>
        <begin position="38"/>
        <end position="57"/>
    </location>
</feature>
<dbReference type="SUPFAM" id="SSF46689">
    <property type="entry name" value="Homeodomain-like"/>
    <property type="match status" value="1"/>
</dbReference>
<dbReference type="InterPro" id="IPR001647">
    <property type="entry name" value="HTH_TetR"/>
</dbReference>
<dbReference type="Pfam" id="PF00440">
    <property type="entry name" value="TetR_N"/>
    <property type="match status" value="1"/>
</dbReference>
<reference evidence="4 5" key="1">
    <citation type="submission" date="2024-07" db="EMBL/GenBank/DDBJ databases">
        <authorList>
            <person name="Ren Q."/>
        </authorList>
    </citation>
    <scope>NUCLEOTIDE SEQUENCE [LARGE SCALE GENOMIC DNA]</scope>
    <source>
        <strain evidence="4 5">REN37</strain>
    </source>
</reference>
<dbReference type="PANTHER" id="PTHR30055">
    <property type="entry name" value="HTH-TYPE TRANSCRIPTIONAL REGULATOR RUTR"/>
    <property type="match status" value="1"/>
</dbReference>
<dbReference type="Gene3D" id="1.10.357.10">
    <property type="entry name" value="Tetracycline Repressor, domain 2"/>
    <property type="match status" value="1"/>
</dbReference>
<organism evidence="4 5">
    <name type="scientific">Isoalcanivorax beigongshangi</name>
    <dbReference type="NCBI Taxonomy" id="3238810"/>
    <lineage>
        <taxon>Bacteria</taxon>
        <taxon>Pseudomonadati</taxon>
        <taxon>Pseudomonadota</taxon>
        <taxon>Gammaproteobacteria</taxon>
        <taxon>Oceanospirillales</taxon>
        <taxon>Alcanivoracaceae</taxon>
        <taxon>Isoalcanivorax</taxon>
    </lineage>
</organism>
<proteinExistence type="predicted"/>
<dbReference type="Proteomes" id="UP001562065">
    <property type="component" value="Unassembled WGS sequence"/>
</dbReference>
<evidence type="ECO:0000259" key="3">
    <source>
        <dbReference type="PROSITE" id="PS50977"/>
    </source>
</evidence>
<keyword evidence="1 2" id="KW-0238">DNA-binding</keyword>
<protein>
    <submittedName>
        <fullName evidence="4">TetR/AcrR family transcriptional regulator</fullName>
    </submittedName>
</protein>
<dbReference type="SUPFAM" id="SSF48498">
    <property type="entry name" value="Tetracyclin repressor-like, C-terminal domain"/>
    <property type="match status" value="1"/>
</dbReference>
<dbReference type="PRINTS" id="PR00455">
    <property type="entry name" value="HTHTETR"/>
</dbReference>
<name>A0ABV4AH77_9GAMM</name>
<feature type="domain" description="HTH tetR-type" evidence="3">
    <location>
        <begin position="15"/>
        <end position="75"/>
    </location>
</feature>
<sequence>MGDLEKAARKAQEFRQREREILDAALALFLEHGEDRVTVEMIADQVGIGKGTIYKHFETKNEIYLLLMIRYEEDLAELFRSIDGEDDRERLPREYFSFRIQQPRRYQLFDRLENKVIKEQAVPELVDKLHTIRAKNLDSLVRTIEQGMKADTLEPVPPYYHIALAWALAHGAVGLMESPFYQKYIDDKEDFTDFLINVGIRMGNKGQRGRRDD</sequence>
<dbReference type="EMBL" id="JBGCUO010000001">
    <property type="protein sequence ID" value="MEY1661863.1"/>
    <property type="molecule type" value="Genomic_DNA"/>
</dbReference>
<evidence type="ECO:0000256" key="1">
    <source>
        <dbReference type="ARBA" id="ARBA00023125"/>
    </source>
</evidence>
<dbReference type="PANTHER" id="PTHR30055:SF187">
    <property type="entry name" value="TRANSCRIPTIONAL REGULATORY PROTEIN"/>
    <property type="match status" value="1"/>
</dbReference>
<dbReference type="InterPro" id="IPR050109">
    <property type="entry name" value="HTH-type_TetR-like_transc_reg"/>
</dbReference>
<dbReference type="PROSITE" id="PS50977">
    <property type="entry name" value="HTH_TETR_2"/>
    <property type="match status" value="1"/>
</dbReference>
<gene>
    <name evidence="4" type="ORF">AB5I84_06835</name>
</gene>
<dbReference type="InterPro" id="IPR036271">
    <property type="entry name" value="Tet_transcr_reg_TetR-rel_C_sf"/>
</dbReference>